<name>A0A6N7Z5A1_9PSEU</name>
<dbReference type="Proteomes" id="UP000440096">
    <property type="component" value="Unassembled WGS sequence"/>
</dbReference>
<organism evidence="1 2">
    <name type="scientific">Amycolatopsis pithecellobii</name>
    <dbReference type="NCBI Taxonomy" id="664692"/>
    <lineage>
        <taxon>Bacteria</taxon>
        <taxon>Bacillati</taxon>
        <taxon>Actinomycetota</taxon>
        <taxon>Actinomycetes</taxon>
        <taxon>Pseudonocardiales</taxon>
        <taxon>Pseudonocardiaceae</taxon>
        <taxon>Amycolatopsis</taxon>
    </lineage>
</organism>
<dbReference type="EMBL" id="WMBA01000025">
    <property type="protein sequence ID" value="MTD55724.1"/>
    <property type="molecule type" value="Genomic_DNA"/>
</dbReference>
<evidence type="ECO:0000313" key="2">
    <source>
        <dbReference type="Proteomes" id="UP000440096"/>
    </source>
</evidence>
<reference evidence="1 2" key="1">
    <citation type="submission" date="2019-11" db="EMBL/GenBank/DDBJ databases">
        <title>Draft genome of Amycolatopsis RM579.</title>
        <authorList>
            <person name="Duangmal K."/>
            <person name="Mingma R."/>
        </authorList>
    </citation>
    <scope>NUCLEOTIDE SEQUENCE [LARGE SCALE GENOMIC DNA]</scope>
    <source>
        <strain evidence="1 2">RM579</strain>
    </source>
</reference>
<accession>A0A6N7Z5A1</accession>
<gene>
    <name evidence="1" type="ORF">GKO32_17335</name>
</gene>
<keyword evidence="2" id="KW-1185">Reference proteome</keyword>
<dbReference type="AlphaFoldDB" id="A0A6N7Z5A1"/>
<protein>
    <submittedName>
        <fullName evidence="1">Uncharacterized protein</fullName>
    </submittedName>
</protein>
<dbReference type="RefSeq" id="WP_154757924.1">
    <property type="nucleotide sequence ID" value="NZ_WMBA01000025.1"/>
</dbReference>
<sequence length="61" mass="6841">MRNLDDAARDVVEDEVETGMLLRERAEELKQAGDHRQAAVYDRAAAKADNRAGVFRGLLKK</sequence>
<proteinExistence type="predicted"/>
<evidence type="ECO:0000313" key="1">
    <source>
        <dbReference type="EMBL" id="MTD55724.1"/>
    </source>
</evidence>
<comment type="caution">
    <text evidence="1">The sequence shown here is derived from an EMBL/GenBank/DDBJ whole genome shotgun (WGS) entry which is preliminary data.</text>
</comment>